<accession>A0A1R1XAA7</accession>
<dbReference type="Pfam" id="PF13650">
    <property type="entry name" value="Asp_protease_2"/>
    <property type="match status" value="1"/>
</dbReference>
<feature type="compositionally biased region" description="Basic and acidic residues" evidence="1">
    <location>
        <begin position="299"/>
        <end position="309"/>
    </location>
</feature>
<dbReference type="OrthoDB" id="8006889at2759"/>
<name>A0A1R1XAA7_9FUNG</name>
<feature type="compositionally biased region" description="Polar residues" evidence="1">
    <location>
        <begin position="257"/>
        <end position="270"/>
    </location>
</feature>
<proteinExistence type="predicted"/>
<evidence type="ECO:0000313" key="2">
    <source>
        <dbReference type="EMBL" id="OMJ11561.1"/>
    </source>
</evidence>
<keyword evidence="3" id="KW-1185">Reference proteome</keyword>
<evidence type="ECO:0008006" key="4">
    <source>
        <dbReference type="Google" id="ProtNLM"/>
    </source>
</evidence>
<reference evidence="3" key="1">
    <citation type="submission" date="2017-01" db="EMBL/GenBank/DDBJ databases">
        <authorList>
            <person name="Wang Y."/>
            <person name="White M."/>
            <person name="Kvist S."/>
            <person name="Moncalvo J.-M."/>
        </authorList>
    </citation>
    <scope>NUCLEOTIDE SEQUENCE [LARGE SCALE GENOMIC DNA]</scope>
    <source>
        <strain evidence="3">ID-206-W2</strain>
    </source>
</reference>
<comment type="caution">
    <text evidence="2">The sequence shown here is derived from an EMBL/GenBank/DDBJ whole genome shotgun (WGS) entry which is preliminary data.</text>
</comment>
<dbReference type="AlphaFoldDB" id="A0A1R1XAA7"/>
<feature type="region of interest" description="Disordered" evidence="1">
    <location>
        <begin position="244"/>
        <end position="270"/>
    </location>
</feature>
<protein>
    <recommendedName>
        <fullName evidence="4">CCHC-type domain-containing protein</fullName>
    </recommendedName>
</protein>
<dbReference type="Gene3D" id="2.40.70.10">
    <property type="entry name" value="Acid Proteases"/>
    <property type="match status" value="1"/>
</dbReference>
<organism evidence="2 3">
    <name type="scientific">Smittium culicis</name>
    <dbReference type="NCBI Taxonomy" id="133412"/>
    <lineage>
        <taxon>Eukaryota</taxon>
        <taxon>Fungi</taxon>
        <taxon>Fungi incertae sedis</taxon>
        <taxon>Zoopagomycota</taxon>
        <taxon>Kickxellomycotina</taxon>
        <taxon>Harpellomycetes</taxon>
        <taxon>Harpellales</taxon>
        <taxon>Legeriomycetaceae</taxon>
        <taxon>Smittium</taxon>
    </lineage>
</organism>
<gene>
    <name evidence="2" type="ORF">AYI69_g9788</name>
</gene>
<dbReference type="InterPro" id="IPR021109">
    <property type="entry name" value="Peptidase_aspartic_dom_sf"/>
</dbReference>
<evidence type="ECO:0000313" key="3">
    <source>
        <dbReference type="Proteomes" id="UP000187429"/>
    </source>
</evidence>
<dbReference type="EMBL" id="LSSM01005998">
    <property type="protein sequence ID" value="OMJ11561.1"/>
    <property type="molecule type" value="Genomic_DNA"/>
</dbReference>
<dbReference type="Proteomes" id="UP000187429">
    <property type="component" value="Unassembled WGS sequence"/>
</dbReference>
<feature type="region of interest" description="Disordered" evidence="1">
    <location>
        <begin position="299"/>
        <end position="325"/>
    </location>
</feature>
<evidence type="ECO:0000256" key="1">
    <source>
        <dbReference type="SAM" id="MobiDB-lite"/>
    </source>
</evidence>
<sequence length="470" mass="54023">MSTPNLPSKPTLGLRALEPQCFSGKEDEDAERWLKRYECFRKTCNWSESEAIEYLDLFLEGKALMWYKGNAVTDVKWTDLKSKFKATFSNEEEEYKAWNDLISYSTAKKDSIEITGNLSRLFQRANVTDAKEKLRFLLRSMNPKQKRKVLEAEAKTWESAMLIVAKEEKLEREVNSKPHNNQDSRSFVKEQDPLEVLIKKFDELSVNLLNKESRVLNPVSEINSKNNWYQNRSYDKCNICSRNGHRSEQCSHKRSTTSESNSKTTDNNYKNSVRSQEVSCLDIEVDEFVENDCFAAEKRTNSTESTEKNKRTKMFVSPPSDLAPRPRIQERKPLEIKLSESTQPYSISKNLSDTKADLSISQLLQVAPSIRKELMGLCRKVEVKEVNEVDFGEHNNTNCRGLVTIFNKKYWAVLDTGTACSVISDKLLKELGLEVDNNSDQVIVTADGTRHNTMGTDKQADIDPRYRLVQ</sequence>